<feature type="compositionally biased region" description="Gly residues" evidence="1">
    <location>
        <begin position="151"/>
        <end position="167"/>
    </location>
</feature>
<feature type="compositionally biased region" description="Low complexity" evidence="1">
    <location>
        <begin position="295"/>
        <end position="309"/>
    </location>
</feature>
<feature type="region of interest" description="Disordered" evidence="1">
    <location>
        <begin position="148"/>
        <end position="225"/>
    </location>
</feature>
<sequence>MLRIVDRGGPDGLDIRRGGIGDRRRVECRTQDIHRDRRILDRLAYVHLGARPQAVRRRVVQLEWHDRDRCTVPSRFLTLRPRFLTTARNRRRHARPRPVACARARSRRSPHVLERVRDGLQRVVVIVEHDDVVPLPQQRGQGAMVGPTAGRLGGGGSGFDGGGGSRGGARIEDVRDLGQRGAHDVRVDRSVPVPDEEQDGAARPGGEGPVAPERHGLEGEADEDVRPAVEECVERVHTSGLIHAQQPIEDALPGRNARCCSSAATPQHAERTSSMLEDALYDRPAQRREVPMSLPTQAQSSAQSTQVPTPLEPSPATPNPESRSARWAAAAADLASLRDLWPAEVPREFVDPHRISA</sequence>
<protein>
    <submittedName>
        <fullName evidence="2">Uncharacterized protein</fullName>
    </submittedName>
</protein>
<keyword evidence="3" id="KW-1185">Reference proteome</keyword>
<dbReference type="EMBL" id="BAAANO010000010">
    <property type="protein sequence ID" value="GAA2004139.1"/>
    <property type="molecule type" value="Genomic_DNA"/>
</dbReference>
<feature type="compositionally biased region" description="Basic and acidic residues" evidence="1">
    <location>
        <begin position="212"/>
        <end position="225"/>
    </location>
</feature>
<organism evidence="2 3">
    <name type="scientific">Brevibacterium samyangense</name>
    <dbReference type="NCBI Taxonomy" id="366888"/>
    <lineage>
        <taxon>Bacteria</taxon>
        <taxon>Bacillati</taxon>
        <taxon>Actinomycetota</taxon>
        <taxon>Actinomycetes</taxon>
        <taxon>Micrococcales</taxon>
        <taxon>Brevibacteriaceae</taxon>
        <taxon>Brevibacterium</taxon>
    </lineage>
</organism>
<comment type="caution">
    <text evidence="2">The sequence shown here is derived from an EMBL/GenBank/DDBJ whole genome shotgun (WGS) entry which is preliminary data.</text>
</comment>
<evidence type="ECO:0000313" key="2">
    <source>
        <dbReference type="EMBL" id="GAA2004139.1"/>
    </source>
</evidence>
<feature type="region of interest" description="Disordered" evidence="1">
    <location>
        <begin position="257"/>
        <end position="329"/>
    </location>
</feature>
<gene>
    <name evidence="2" type="ORF">GCM10009755_11810</name>
</gene>
<evidence type="ECO:0000313" key="3">
    <source>
        <dbReference type="Proteomes" id="UP001500755"/>
    </source>
</evidence>
<feature type="compositionally biased region" description="Basic and acidic residues" evidence="1">
    <location>
        <begin position="280"/>
        <end position="290"/>
    </location>
</feature>
<evidence type="ECO:0000256" key="1">
    <source>
        <dbReference type="SAM" id="MobiDB-lite"/>
    </source>
</evidence>
<feature type="compositionally biased region" description="Basic and acidic residues" evidence="1">
    <location>
        <begin position="169"/>
        <end position="189"/>
    </location>
</feature>
<name>A0ABN2TCD9_9MICO</name>
<proteinExistence type="predicted"/>
<reference evidence="2 3" key="1">
    <citation type="journal article" date="2019" name="Int. J. Syst. Evol. Microbiol.">
        <title>The Global Catalogue of Microorganisms (GCM) 10K type strain sequencing project: providing services to taxonomists for standard genome sequencing and annotation.</title>
        <authorList>
            <consortium name="The Broad Institute Genomics Platform"/>
            <consortium name="The Broad Institute Genome Sequencing Center for Infectious Disease"/>
            <person name="Wu L."/>
            <person name="Ma J."/>
        </authorList>
    </citation>
    <scope>NUCLEOTIDE SEQUENCE [LARGE SCALE GENOMIC DNA]</scope>
    <source>
        <strain evidence="2 3">JCM 14546</strain>
    </source>
</reference>
<accession>A0ABN2TCD9</accession>
<dbReference type="Proteomes" id="UP001500755">
    <property type="component" value="Unassembled WGS sequence"/>
</dbReference>